<comment type="similarity">
    <text evidence="1">Belongs to the GTP cyclohydrolase I type 2/NIF3 family.</text>
</comment>
<organism evidence="6 7">
    <name type="scientific">Leucobacter aridicollis</name>
    <dbReference type="NCBI Taxonomy" id="283878"/>
    <lineage>
        <taxon>Bacteria</taxon>
        <taxon>Bacillati</taxon>
        <taxon>Actinomycetota</taxon>
        <taxon>Actinomycetes</taxon>
        <taxon>Micrococcales</taxon>
        <taxon>Microbacteriaceae</taxon>
        <taxon>Leucobacter</taxon>
    </lineage>
</organism>
<dbReference type="Pfam" id="PF01784">
    <property type="entry name" value="DUF34_NIF3"/>
    <property type="match status" value="1"/>
</dbReference>
<dbReference type="GO" id="GO:0005737">
    <property type="term" value="C:cytoplasm"/>
    <property type="evidence" value="ECO:0007669"/>
    <property type="project" value="TreeGrafter"/>
</dbReference>
<keyword evidence="7" id="KW-1185">Reference proteome</keyword>
<dbReference type="RefSeq" id="WP_185986913.1">
    <property type="nucleotide sequence ID" value="NZ_BAAALZ010000001.1"/>
</dbReference>
<feature type="binding site" evidence="5">
    <location>
        <position position="247"/>
    </location>
    <ligand>
        <name>a divalent metal cation</name>
        <dbReference type="ChEBI" id="CHEBI:60240"/>
        <label>1</label>
    </ligand>
</feature>
<dbReference type="NCBIfam" id="TIGR00486">
    <property type="entry name" value="YbgI_SA1388"/>
    <property type="match status" value="1"/>
</dbReference>
<feature type="binding site" evidence="5">
    <location>
        <position position="119"/>
    </location>
    <ligand>
        <name>a divalent metal cation</name>
        <dbReference type="ChEBI" id="CHEBI:60240"/>
        <label>1</label>
    </ligand>
</feature>
<evidence type="ECO:0000313" key="7">
    <source>
        <dbReference type="Proteomes" id="UP000586095"/>
    </source>
</evidence>
<protein>
    <recommendedName>
        <fullName evidence="3">GTP cyclohydrolase 1 type 2 homolog</fullName>
    </recommendedName>
</protein>
<dbReference type="FunFam" id="3.40.1390.30:FF:000001">
    <property type="entry name" value="GTP cyclohydrolase 1 type 2"/>
    <property type="match status" value="1"/>
</dbReference>
<feature type="binding site" evidence="5">
    <location>
        <position position="80"/>
    </location>
    <ligand>
        <name>a divalent metal cation</name>
        <dbReference type="ChEBI" id="CHEBI:60240"/>
        <label>1</label>
    </ligand>
</feature>
<dbReference type="Proteomes" id="UP000586095">
    <property type="component" value="Unassembled WGS sequence"/>
</dbReference>
<comment type="subunit">
    <text evidence="2">Homohexamer.</text>
</comment>
<dbReference type="GO" id="GO:0046872">
    <property type="term" value="F:metal ion binding"/>
    <property type="evidence" value="ECO:0007669"/>
    <property type="project" value="UniProtKB-KW"/>
</dbReference>
<comment type="caution">
    <text evidence="6">The sequence shown here is derived from an EMBL/GenBank/DDBJ whole genome shotgun (WGS) entry which is preliminary data.</text>
</comment>
<evidence type="ECO:0000256" key="1">
    <source>
        <dbReference type="ARBA" id="ARBA00006964"/>
    </source>
</evidence>
<name>A0A852REU3_9MICO</name>
<feature type="binding site" evidence="5">
    <location>
        <position position="251"/>
    </location>
    <ligand>
        <name>a divalent metal cation</name>
        <dbReference type="ChEBI" id="CHEBI:60240"/>
        <label>1</label>
    </ligand>
</feature>
<feature type="binding site" evidence="5">
    <location>
        <position position="81"/>
    </location>
    <ligand>
        <name>a divalent metal cation</name>
        <dbReference type="ChEBI" id="CHEBI:60240"/>
        <label>1</label>
    </ligand>
</feature>
<evidence type="ECO:0000256" key="3">
    <source>
        <dbReference type="ARBA" id="ARBA00022112"/>
    </source>
</evidence>
<reference evidence="6 7" key="1">
    <citation type="submission" date="2020-07" db="EMBL/GenBank/DDBJ databases">
        <title>Sequencing the genomes of 1000 actinobacteria strains.</title>
        <authorList>
            <person name="Klenk H.-P."/>
        </authorList>
    </citation>
    <scope>NUCLEOTIDE SEQUENCE [LARGE SCALE GENOMIC DNA]</scope>
    <source>
        <strain evidence="6 7">DSM 17380</strain>
    </source>
</reference>
<evidence type="ECO:0000256" key="2">
    <source>
        <dbReference type="ARBA" id="ARBA00011643"/>
    </source>
</evidence>
<dbReference type="Gene3D" id="3.40.1390.30">
    <property type="entry name" value="NIF3 (NGG1p interacting factor 3)-like"/>
    <property type="match status" value="2"/>
</dbReference>
<dbReference type="AlphaFoldDB" id="A0A852REU3"/>
<keyword evidence="4 5" id="KW-0479">Metal-binding</keyword>
<evidence type="ECO:0000313" key="6">
    <source>
        <dbReference type="EMBL" id="NYD26824.1"/>
    </source>
</evidence>
<dbReference type="PANTHER" id="PTHR13799:SF14">
    <property type="entry name" value="GTP CYCLOHYDROLASE 1 TYPE 2 HOMOLOG"/>
    <property type="match status" value="1"/>
</dbReference>
<dbReference type="EMBL" id="JACCBD010000001">
    <property type="protein sequence ID" value="NYD26824.1"/>
    <property type="molecule type" value="Genomic_DNA"/>
</dbReference>
<evidence type="ECO:0000256" key="5">
    <source>
        <dbReference type="PIRSR" id="PIRSR602678-1"/>
    </source>
</evidence>
<evidence type="ECO:0000256" key="4">
    <source>
        <dbReference type="ARBA" id="ARBA00022723"/>
    </source>
</evidence>
<dbReference type="InterPro" id="IPR002678">
    <property type="entry name" value="DUF34/NIF3"/>
</dbReference>
<dbReference type="InterPro" id="IPR036069">
    <property type="entry name" value="DUF34/NIF3_sf"/>
</dbReference>
<accession>A0A852REU3</accession>
<dbReference type="PANTHER" id="PTHR13799">
    <property type="entry name" value="NGG1 INTERACTING FACTOR 3"/>
    <property type="match status" value="1"/>
</dbReference>
<sequence>MTNTAAVAPDPSAPAAQTLADLRRVAEEMWPADTAESWDRVGLVTGRGDAPIRRVLLAVDAVGATVEEALAWETDALITHHPLLLRGIHTVAEDTAKGALLASLIRGGCALIAAHTNADQPAGGVSDVIARRLGLMGSLPIVPHAARPEIGIGRIGALAEPVSLRTFAELVAGVMPATVSGVRVAGDPDRLVREIALLGGAGDSLLDHPAVRGADVYLTSDLRHHPAQEALELTAVAGGPALVDVAHWASESLWLEGAAEELAARLPGVEFRVSTLRTDPWNFSVGARPGDGRSAE</sequence>
<gene>
    <name evidence="6" type="ORF">BJ960_001627</name>
</gene>
<proteinExistence type="inferred from homology"/>
<dbReference type="SUPFAM" id="SSF102705">
    <property type="entry name" value="NIF3 (NGG1p interacting factor 3)-like"/>
    <property type="match status" value="1"/>
</dbReference>